<dbReference type="InterPro" id="IPR003838">
    <property type="entry name" value="ABC3_permease_C"/>
</dbReference>
<dbReference type="PANTHER" id="PTHR30572:SF14">
    <property type="entry name" value="MACROLIDE EXPORT ATP-BINDING_PERMEASE PROTEIN MACB"/>
    <property type="match status" value="1"/>
</dbReference>
<dbReference type="GO" id="GO:0098796">
    <property type="term" value="C:membrane protein complex"/>
    <property type="evidence" value="ECO:0007669"/>
    <property type="project" value="UniProtKB-ARBA"/>
</dbReference>
<dbReference type="Pfam" id="PF00005">
    <property type="entry name" value="ABC_tran"/>
    <property type="match status" value="1"/>
</dbReference>
<reference evidence="16" key="2">
    <citation type="submission" date="2023-01" db="EMBL/GenBank/DDBJ databases">
        <authorList>
            <person name="Sun Q."/>
            <person name="Evtushenko L."/>
        </authorList>
    </citation>
    <scope>NUCLEOTIDE SEQUENCE</scope>
    <source>
        <strain evidence="16">VKM B-2789</strain>
    </source>
</reference>
<keyword evidence="8" id="KW-1278">Translocase</keyword>
<sequence>MGEPLIEIRNLRREFPSGERSITVLKDVDLTIEAGDMVAIVGASGSGKSTLMNILGCLDRASSGSYRVAGRDVAELGADELAALRREHFGFIFQRYHLLAELTALGNVEIPAVYAGQTPAARRTRAAALLGRLGMGERTGHRPGQLSGGQQQRVSIARALMNGANVILADEPTGALDKHSGEEVLRILAELNAEGRTIIIVTHDMQVANRTGRIIEISDGEILSDRRITPAPAAPAAEAAEAAASPAQGRLGAFADRFREAFHMALLSMRAHGLRTFLTMLGIIIGIASVVSVVALGQGSQQRVLANIASLGTNTLEIFAGRDFGDTRSGRVTTLVVGDADALAGQPYVAAVTPTVSTSSTVRYGSKEANALVNGVGDQYFKAKGTRLAAGRLFDATSVHALAQDVVIDENTRKTLFGDIAGSPIGEVVFIGKVPARVIGVTQPQQGGFGSSQNLSLYLPYTTVQARLLGSTSLRSITVRVADDVPTDLAEQAVTRLLLQRHGTKDFFILNTDDIRKTITATTQTLALLIAAIAVISLVVGGIGVMNIMLVSVSERVGEIGVRMAVGARRADILQQFLIEAVLVCLIGGVLGIAAALGLGALAGALGAGFSFVYSTASIVAAVLCSSLIGIAFGFLPARNASRLDPVAALARD</sequence>
<keyword evidence="5 14" id="KW-0812">Transmembrane</keyword>
<dbReference type="InterPro" id="IPR017871">
    <property type="entry name" value="ABC_transporter-like_CS"/>
</dbReference>
<evidence type="ECO:0000313" key="17">
    <source>
        <dbReference type="Proteomes" id="UP001143330"/>
    </source>
</evidence>
<evidence type="ECO:0000313" key="16">
    <source>
        <dbReference type="EMBL" id="GLK83551.1"/>
    </source>
</evidence>
<dbReference type="Pfam" id="PF02687">
    <property type="entry name" value="FtsX"/>
    <property type="match status" value="1"/>
</dbReference>
<proteinExistence type="inferred from homology"/>
<comment type="caution">
    <text evidence="16">The sequence shown here is derived from an EMBL/GenBank/DDBJ whole genome shotgun (WGS) entry which is preliminary data.</text>
</comment>
<comment type="similarity">
    <text evidence="12">Belongs to the ABC transporter superfamily. Macrolide exporter (TC 3.A.1.122) family.</text>
</comment>
<dbReference type="GO" id="GO:0022857">
    <property type="term" value="F:transmembrane transporter activity"/>
    <property type="evidence" value="ECO:0007669"/>
    <property type="project" value="TreeGrafter"/>
</dbReference>
<keyword evidence="2" id="KW-0813">Transport</keyword>
<dbReference type="PROSITE" id="PS00211">
    <property type="entry name" value="ABC_TRANSPORTER_1"/>
    <property type="match status" value="1"/>
</dbReference>
<evidence type="ECO:0000256" key="8">
    <source>
        <dbReference type="ARBA" id="ARBA00022967"/>
    </source>
</evidence>
<keyword evidence="9 14" id="KW-1133">Transmembrane helix</keyword>
<dbReference type="EMBL" id="BSFM01000007">
    <property type="protein sequence ID" value="GLK83551.1"/>
    <property type="molecule type" value="Genomic_DNA"/>
</dbReference>
<comment type="subcellular location">
    <subcellularLocation>
        <location evidence="1">Cell inner membrane</location>
        <topology evidence="1">Multi-pass membrane protein</topology>
    </subcellularLocation>
</comment>
<organism evidence="16 17">
    <name type="scientific">Ancylobacter defluvii</name>
    <dbReference type="NCBI Taxonomy" id="1282440"/>
    <lineage>
        <taxon>Bacteria</taxon>
        <taxon>Pseudomonadati</taxon>
        <taxon>Pseudomonadota</taxon>
        <taxon>Alphaproteobacteria</taxon>
        <taxon>Hyphomicrobiales</taxon>
        <taxon>Xanthobacteraceae</taxon>
        <taxon>Ancylobacter</taxon>
    </lineage>
</organism>
<evidence type="ECO:0000256" key="7">
    <source>
        <dbReference type="ARBA" id="ARBA00022840"/>
    </source>
</evidence>
<keyword evidence="10 14" id="KW-0472">Membrane</keyword>
<dbReference type="GO" id="GO:0016887">
    <property type="term" value="F:ATP hydrolysis activity"/>
    <property type="evidence" value="ECO:0007669"/>
    <property type="project" value="InterPro"/>
</dbReference>
<keyword evidence="6" id="KW-0547">Nucleotide-binding</keyword>
<evidence type="ECO:0000256" key="5">
    <source>
        <dbReference type="ARBA" id="ARBA00022692"/>
    </source>
</evidence>
<evidence type="ECO:0000256" key="2">
    <source>
        <dbReference type="ARBA" id="ARBA00022448"/>
    </source>
</evidence>
<dbReference type="SMART" id="SM00382">
    <property type="entry name" value="AAA"/>
    <property type="match status" value="1"/>
</dbReference>
<gene>
    <name evidence="16" type="primary">macB_2</name>
    <name evidence="16" type="ORF">GCM10017653_16200</name>
</gene>
<feature type="transmembrane region" description="Helical" evidence="14">
    <location>
        <begin position="526"/>
        <end position="550"/>
    </location>
</feature>
<dbReference type="SUPFAM" id="SSF52540">
    <property type="entry name" value="P-loop containing nucleoside triphosphate hydrolases"/>
    <property type="match status" value="1"/>
</dbReference>
<dbReference type="InterPro" id="IPR050250">
    <property type="entry name" value="Macrolide_Exporter_MacB"/>
</dbReference>
<dbReference type="Gene3D" id="3.40.50.300">
    <property type="entry name" value="P-loop containing nucleotide triphosphate hydrolases"/>
    <property type="match status" value="1"/>
</dbReference>
<dbReference type="GO" id="GO:0005524">
    <property type="term" value="F:ATP binding"/>
    <property type="evidence" value="ECO:0007669"/>
    <property type="project" value="UniProtKB-KW"/>
</dbReference>
<name>A0A9W6JTM0_9HYPH</name>
<feature type="transmembrane region" description="Helical" evidence="14">
    <location>
        <begin position="277"/>
        <end position="297"/>
    </location>
</feature>
<dbReference type="InterPro" id="IPR003593">
    <property type="entry name" value="AAA+_ATPase"/>
</dbReference>
<dbReference type="FunFam" id="3.40.50.300:FF:000032">
    <property type="entry name" value="Export ABC transporter ATP-binding protein"/>
    <property type="match status" value="1"/>
</dbReference>
<keyword evidence="3" id="KW-1003">Cell membrane</keyword>
<dbReference type="InterPro" id="IPR027417">
    <property type="entry name" value="P-loop_NTPase"/>
</dbReference>
<keyword evidence="7 16" id="KW-0067">ATP-binding</keyword>
<reference evidence="16" key="1">
    <citation type="journal article" date="2014" name="Int. J. Syst. Evol. Microbiol.">
        <title>Complete genome sequence of Corynebacterium casei LMG S-19264T (=DSM 44701T), isolated from a smear-ripened cheese.</title>
        <authorList>
            <consortium name="US DOE Joint Genome Institute (JGI-PGF)"/>
            <person name="Walter F."/>
            <person name="Albersmeier A."/>
            <person name="Kalinowski J."/>
            <person name="Ruckert C."/>
        </authorList>
    </citation>
    <scope>NUCLEOTIDE SEQUENCE</scope>
    <source>
        <strain evidence="16">VKM B-2789</strain>
    </source>
</reference>
<dbReference type="Proteomes" id="UP001143330">
    <property type="component" value="Unassembled WGS sequence"/>
</dbReference>
<dbReference type="GO" id="GO:0005886">
    <property type="term" value="C:plasma membrane"/>
    <property type="evidence" value="ECO:0007669"/>
    <property type="project" value="UniProtKB-SubCell"/>
</dbReference>
<evidence type="ECO:0000259" key="15">
    <source>
        <dbReference type="PROSITE" id="PS50893"/>
    </source>
</evidence>
<dbReference type="InterPro" id="IPR025857">
    <property type="entry name" value="MacB_PCD"/>
</dbReference>
<dbReference type="InterPro" id="IPR017911">
    <property type="entry name" value="MacB-like_ATP-bd"/>
</dbReference>
<keyword evidence="4" id="KW-0997">Cell inner membrane</keyword>
<evidence type="ECO:0000256" key="13">
    <source>
        <dbReference type="ARBA" id="ARBA00041199"/>
    </source>
</evidence>
<feature type="transmembrane region" description="Helical" evidence="14">
    <location>
        <begin position="577"/>
        <end position="606"/>
    </location>
</feature>
<evidence type="ECO:0000256" key="1">
    <source>
        <dbReference type="ARBA" id="ARBA00004429"/>
    </source>
</evidence>
<dbReference type="Pfam" id="PF12704">
    <property type="entry name" value="MacB_PCD"/>
    <property type="match status" value="1"/>
</dbReference>
<evidence type="ECO:0000256" key="3">
    <source>
        <dbReference type="ARBA" id="ARBA00022475"/>
    </source>
</evidence>
<evidence type="ECO:0000256" key="6">
    <source>
        <dbReference type="ARBA" id="ARBA00022741"/>
    </source>
</evidence>
<evidence type="ECO:0000256" key="11">
    <source>
        <dbReference type="ARBA" id="ARBA00023251"/>
    </source>
</evidence>
<dbReference type="InterPro" id="IPR003439">
    <property type="entry name" value="ABC_transporter-like_ATP-bd"/>
</dbReference>
<protein>
    <recommendedName>
        <fullName evidence="13">Pyoverdine export ATP-binding/permease protein PvdT</fullName>
    </recommendedName>
</protein>
<evidence type="ECO:0000256" key="14">
    <source>
        <dbReference type="SAM" id="Phobius"/>
    </source>
</evidence>
<keyword evidence="11" id="KW-0046">Antibiotic resistance</keyword>
<dbReference type="AlphaFoldDB" id="A0A9W6JTM0"/>
<feature type="transmembrane region" description="Helical" evidence="14">
    <location>
        <begin position="612"/>
        <end position="636"/>
    </location>
</feature>
<evidence type="ECO:0000256" key="9">
    <source>
        <dbReference type="ARBA" id="ARBA00022989"/>
    </source>
</evidence>
<dbReference type="PROSITE" id="PS50893">
    <property type="entry name" value="ABC_TRANSPORTER_2"/>
    <property type="match status" value="1"/>
</dbReference>
<keyword evidence="17" id="KW-1185">Reference proteome</keyword>
<feature type="domain" description="ABC transporter" evidence="15">
    <location>
        <begin position="6"/>
        <end position="244"/>
    </location>
</feature>
<dbReference type="RefSeq" id="WP_213361933.1">
    <property type="nucleotide sequence ID" value="NZ_BSFM01000007.1"/>
</dbReference>
<evidence type="ECO:0000256" key="10">
    <source>
        <dbReference type="ARBA" id="ARBA00023136"/>
    </source>
</evidence>
<dbReference type="GO" id="GO:0046677">
    <property type="term" value="P:response to antibiotic"/>
    <property type="evidence" value="ECO:0007669"/>
    <property type="project" value="UniProtKB-KW"/>
</dbReference>
<evidence type="ECO:0000256" key="12">
    <source>
        <dbReference type="ARBA" id="ARBA00038388"/>
    </source>
</evidence>
<evidence type="ECO:0000256" key="4">
    <source>
        <dbReference type="ARBA" id="ARBA00022519"/>
    </source>
</evidence>
<dbReference type="PANTHER" id="PTHR30572">
    <property type="entry name" value="MEMBRANE COMPONENT OF TRANSPORTER-RELATED"/>
    <property type="match status" value="1"/>
</dbReference>
<dbReference type="CDD" id="cd03255">
    <property type="entry name" value="ABC_MJ0796_LolCDE_FtsE"/>
    <property type="match status" value="1"/>
</dbReference>
<accession>A0A9W6JTM0</accession>